<dbReference type="PANTHER" id="PTHR24305">
    <property type="entry name" value="CYTOCHROME P450"/>
    <property type="match status" value="1"/>
</dbReference>
<dbReference type="InterPro" id="IPR036396">
    <property type="entry name" value="Cyt_P450_sf"/>
</dbReference>
<comment type="cofactor">
    <cofactor evidence="1 5">
        <name>heme</name>
        <dbReference type="ChEBI" id="CHEBI:30413"/>
    </cofactor>
</comment>
<proteinExistence type="inferred from homology"/>
<dbReference type="Gene3D" id="1.10.630.10">
    <property type="entry name" value="Cytochrome P450"/>
    <property type="match status" value="1"/>
</dbReference>
<protein>
    <submittedName>
        <fullName evidence="7">Cytochrome P450</fullName>
    </submittedName>
</protein>
<dbReference type="GO" id="GO:0004497">
    <property type="term" value="F:monooxygenase activity"/>
    <property type="evidence" value="ECO:0007669"/>
    <property type="project" value="InterPro"/>
</dbReference>
<dbReference type="PRINTS" id="PR00385">
    <property type="entry name" value="P450"/>
</dbReference>
<evidence type="ECO:0000256" key="4">
    <source>
        <dbReference type="ARBA" id="ARBA00023004"/>
    </source>
</evidence>
<keyword evidence="6" id="KW-1133">Transmembrane helix</keyword>
<dbReference type="OrthoDB" id="1470350at2759"/>
<name>A0A1Y2HJE8_9FUNG</name>
<dbReference type="SUPFAM" id="SSF48264">
    <property type="entry name" value="Cytochrome P450"/>
    <property type="match status" value="1"/>
</dbReference>
<reference evidence="7 8" key="1">
    <citation type="submission" date="2016-07" db="EMBL/GenBank/DDBJ databases">
        <title>Pervasive Adenine N6-methylation of Active Genes in Fungi.</title>
        <authorList>
            <consortium name="DOE Joint Genome Institute"/>
            <person name="Mondo S.J."/>
            <person name="Dannebaum R.O."/>
            <person name="Kuo R.C."/>
            <person name="Labutti K."/>
            <person name="Haridas S."/>
            <person name="Kuo A."/>
            <person name="Salamov A."/>
            <person name="Ahrendt S.R."/>
            <person name="Lipzen A."/>
            <person name="Sullivan W."/>
            <person name="Andreopoulos W.B."/>
            <person name="Clum A."/>
            <person name="Lindquist E."/>
            <person name="Daum C."/>
            <person name="Ramamoorthy G.K."/>
            <person name="Gryganskyi A."/>
            <person name="Culley D."/>
            <person name="Magnuson J.K."/>
            <person name="James T.Y."/>
            <person name="O'Malley M.A."/>
            <person name="Stajich J.E."/>
            <person name="Spatafora J.W."/>
            <person name="Visel A."/>
            <person name="Grigoriev I.V."/>
        </authorList>
    </citation>
    <scope>NUCLEOTIDE SEQUENCE [LARGE SCALE GENOMIC DNA]</scope>
    <source>
        <strain evidence="7 8">PL171</strain>
    </source>
</reference>
<dbReference type="GO" id="GO:0020037">
    <property type="term" value="F:heme binding"/>
    <property type="evidence" value="ECO:0007669"/>
    <property type="project" value="InterPro"/>
</dbReference>
<sequence>MPVLSTHLLGTLADDLSTSSVALSSQLAGLWRQLHQSVGNAASAHSLSTLRKNLAVIAFVVVPTIAGIGSIAVTHYKAYRISKRLAIIDQDGAVSRLPGPPTTIVQRLITGHVSDLIQHADDIPRYQAALIQKYGPVYQTFDMFGVPRVTVADPKALYAVFSARSYQFLKFEEVSRGISVMAGNHGLLVVEGDEHRFHRRVLNPIFNLKLLKHLAPIMSHAFDELEFILDQTCGSPADFQKLATAATLNVIGRSMLATDFAALGPNPSPLNAAYSVLVKVFEFSSWNVAKDVFPFLAHIPVPANTRLAQAQKTVWNRIDAMLAQSMSKQPATSPAPSSSDQGELLSSALVEKLLQESQKDSGFTITAVRDELLTFLLAGHETSSNLLGMIAFYLAKFPDTQDALHAALEAHDPAEDLAKCQYLNWVINESLRLHSPAYMTLRTAAADMDLDMNDGRVLQLAKDTVLFIPIQAIHLNPAVWGDDAEQFRPDRWANYAQTSDVTSVDLSTPNVRVLHPYQFMPFLGGPRACIGKQMALMTVRMLTSRLVRRYKMTIPAGSELKMRERPPIEFTITAKAKKVELCFERR</sequence>
<keyword evidence="4 5" id="KW-0408">Iron</keyword>
<dbReference type="PRINTS" id="PR00465">
    <property type="entry name" value="EP450IV"/>
</dbReference>
<dbReference type="GO" id="GO:0005506">
    <property type="term" value="F:iron ion binding"/>
    <property type="evidence" value="ECO:0007669"/>
    <property type="project" value="InterPro"/>
</dbReference>
<dbReference type="InterPro" id="IPR050121">
    <property type="entry name" value="Cytochrome_P450_monoxygenase"/>
</dbReference>
<dbReference type="Proteomes" id="UP000193411">
    <property type="component" value="Unassembled WGS sequence"/>
</dbReference>
<keyword evidence="8" id="KW-1185">Reference proteome</keyword>
<evidence type="ECO:0000256" key="6">
    <source>
        <dbReference type="SAM" id="Phobius"/>
    </source>
</evidence>
<dbReference type="AlphaFoldDB" id="A0A1Y2HJE8"/>
<dbReference type="InterPro" id="IPR002403">
    <property type="entry name" value="Cyt_P450_E_grp-IV"/>
</dbReference>
<dbReference type="GO" id="GO:0016705">
    <property type="term" value="F:oxidoreductase activity, acting on paired donors, with incorporation or reduction of molecular oxygen"/>
    <property type="evidence" value="ECO:0007669"/>
    <property type="project" value="InterPro"/>
</dbReference>
<evidence type="ECO:0000256" key="1">
    <source>
        <dbReference type="ARBA" id="ARBA00001971"/>
    </source>
</evidence>
<comment type="caution">
    <text evidence="7">The sequence shown here is derived from an EMBL/GenBank/DDBJ whole genome shotgun (WGS) entry which is preliminary data.</text>
</comment>
<comment type="similarity">
    <text evidence="2">Belongs to the cytochrome P450 family.</text>
</comment>
<keyword evidence="5" id="KW-0349">Heme</keyword>
<keyword evidence="6" id="KW-0812">Transmembrane</keyword>
<dbReference type="Pfam" id="PF00067">
    <property type="entry name" value="p450"/>
    <property type="match status" value="1"/>
</dbReference>
<evidence type="ECO:0000313" key="7">
    <source>
        <dbReference type="EMBL" id="ORZ34685.1"/>
    </source>
</evidence>
<accession>A0A1Y2HJE8</accession>
<dbReference type="InterPro" id="IPR001128">
    <property type="entry name" value="Cyt_P450"/>
</dbReference>
<evidence type="ECO:0000256" key="3">
    <source>
        <dbReference type="ARBA" id="ARBA00022723"/>
    </source>
</evidence>
<keyword evidence="3 5" id="KW-0479">Metal-binding</keyword>
<evidence type="ECO:0000313" key="8">
    <source>
        <dbReference type="Proteomes" id="UP000193411"/>
    </source>
</evidence>
<feature type="transmembrane region" description="Helical" evidence="6">
    <location>
        <begin position="54"/>
        <end position="74"/>
    </location>
</feature>
<feature type="binding site" description="axial binding residue" evidence="5">
    <location>
        <position position="529"/>
    </location>
    <ligand>
        <name>heme</name>
        <dbReference type="ChEBI" id="CHEBI:30413"/>
    </ligand>
    <ligandPart>
        <name>Fe</name>
        <dbReference type="ChEBI" id="CHEBI:18248"/>
    </ligandPart>
</feature>
<evidence type="ECO:0000256" key="2">
    <source>
        <dbReference type="ARBA" id="ARBA00010617"/>
    </source>
</evidence>
<evidence type="ECO:0000256" key="5">
    <source>
        <dbReference type="PIRSR" id="PIRSR602403-1"/>
    </source>
</evidence>
<dbReference type="PANTHER" id="PTHR24305:SF166">
    <property type="entry name" value="CYTOCHROME P450 12A4, MITOCHONDRIAL-RELATED"/>
    <property type="match status" value="1"/>
</dbReference>
<gene>
    <name evidence="7" type="ORF">BCR44DRAFT_131923</name>
</gene>
<dbReference type="STRING" id="765915.A0A1Y2HJE8"/>
<dbReference type="EMBL" id="MCFL01000026">
    <property type="protein sequence ID" value="ORZ34685.1"/>
    <property type="molecule type" value="Genomic_DNA"/>
</dbReference>
<organism evidence="7 8">
    <name type="scientific">Catenaria anguillulae PL171</name>
    <dbReference type="NCBI Taxonomy" id="765915"/>
    <lineage>
        <taxon>Eukaryota</taxon>
        <taxon>Fungi</taxon>
        <taxon>Fungi incertae sedis</taxon>
        <taxon>Blastocladiomycota</taxon>
        <taxon>Blastocladiomycetes</taxon>
        <taxon>Blastocladiales</taxon>
        <taxon>Catenariaceae</taxon>
        <taxon>Catenaria</taxon>
    </lineage>
</organism>
<keyword evidence="6" id="KW-0472">Membrane</keyword>